<dbReference type="STRING" id="1224947.SAMN05216480_10442"/>
<keyword evidence="1" id="KW-0808">Transferase</keyword>
<accession>A0A1I7GBC8</accession>
<dbReference type="EMBL" id="FPBK01000004">
    <property type="protein sequence ID" value="SFU45536.1"/>
    <property type="molecule type" value="Genomic_DNA"/>
</dbReference>
<dbReference type="InterPro" id="IPR014710">
    <property type="entry name" value="RmlC-like_jellyroll"/>
</dbReference>
<evidence type="ECO:0000313" key="1">
    <source>
        <dbReference type="EMBL" id="SFU45536.1"/>
    </source>
</evidence>
<keyword evidence="1" id="KW-0418">Kinase</keyword>
<protein>
    <submittedName>
        <fullName evidence="1">cAMP-binding domain of CRP or a regulatory subunit of cAMP-dependent protein kinases</fullName>
    </submittedName>
</protein>
<proteinExistence type="predicted"/>
<dbReference type="SUPFAM" id="SSF51206">
    <property type="entry name" value="cAMP-binding domain-like"/>
    <property type="match status" value="1"/>
</dbReference>
<dbReference type="RefSeq" id="WP_093024513.1">
    <property type="nucleotide sequence ID" value="NZ_FPBK01000004.1"/>
</dbReference>
<dbReference type="Gene3D" id="2.60.120.10">
    <property type="entry name" value="Jelly Rolls"/>
    <property type="match status" value="1"/>
</dbReference>
<reference evidence="2" key="1">
    <citation type="submission" date="2016-10" db="EMBL/GenBank/DDBJ databases">
        <authorList>
            <person name="Varghese N."/>
            <person name="Submissions S."/>
        </authorList>
    </citation>
    <scope>NUCLEOTIDE SEQUENCE [LARGE SCALE GENOMIC DNA]</scope>
    <source>
        <strain evidence="2">CGMCC 1.12333</strain>
    </source>
</reference>
<dbReference type="GO" id="GO:0016301">
    <property type="term" value="F:kinase activity"/>
    <property type="evidence" value="ECO:0007669"/>
    <property type="project" value="UniProtKB-KW"/>
</dbReference>
<evidence type="ECO:0000313" key="2">
    <source>
        <dbReference type="Proteomes" id="UP000199138"/>
    </source>
</evidence>
<dbReference type="OrthoDB" id="1092431at2"/>
<organism evidence="1 2">
    <name type="scientific">Pustulibacterium marinum</name>
    <dbReference type="NCBI Taxonomy" id="1224947"/>
    <lineage>
        <taxon>Bacteria</taxon>
        <taxon>Pseudomonadati</taxon>
        <taxon>Bacteroidota</taxon>
        <taxon>Flavobacteriia</taxon>
        <taxon>Flavobacteriales</taxon>
        <taxon>Flavobacteriaceae</taxon>
        <taxon>Pustulibacterium</taxon>
    </lineage>
</organism>
<name>A0A1I7GBC8_9FLAO</name>
<dbReference type="AlphaFoldDB" id="A0A1I7GBC8"/>
<dbReference type="InterPro" id="IPR018490">
    <property type="entry name" value="cNMP-bd_dom_sf"/>
</dbReference>
<dbReference type="Proteomes" id="UP000199138">
    <property type="component" value="Unassembled WGS sequence"/>
</dbReference>
<gene>
    <name evidence="1" type="ORF">SAMN05216480_10442</name>
</gene>
<keyword evidence="2" id="KW-1185">Reference proteome</keyword>
<sequence>MICEMVQLYNPFEWVTAADRRLLGARLLACLAGVEQNCPGLIDRLLRSVKLETNNTLFDNTTPQKGRYLVLSGIAAYVLYAEEQHKIARFFLPGDFIGMPRNRSEQANIKIIKPARLLFVSEEALTQLKTVCLELYALERDFLQQCLEQQTDERIRFATLPAKEHFAYLCQQQPLLMKYVQKKDIAAYLGINPSTLSRWQSAME</sequence>